<keyword evidence="6 12" id="KW-0489">Methyltransferase</keyword>
<evidence type="ECO:0000259" key="11">
    <source>
        <dbReference type="Pfam" id="PF01035"/>
    </source>
</evidence>
<dbReference type="Pfam" id="PF01035">
    <property type="entry name" value="DNA_binding_1"/>
    <property type="match status" value="1"/>
</dbReference>
<dbReference type="InterPro" id="IPR014048">
    <property type="entry name" value="MethylDNA_cys_MeTrfase_DNA-bd"/>
</dbReference>
<evidence type="ECO:0000313" key="12">
    <source>
        <dbReference type="EMBL" id="QEG22501.1"/>
    </source>
</evidence>
<dbReference type="InterPro" id="IPR036217">
    <property type="entry name" value="MethylDNA_cys_MeTrfase_DNAb"/>
</dbReference>
<dbReference type="NCBIfam" id="TIGR00589">
    <property type="entry name" value="ogt"/>
    <property type="match status" value="1"/>
</dbReference>
<comment type="function">
    <text evidence="2">Involved in the cellular defense against the biological effects of O6-methylguanine (O6-MeG) and O4-methylthymine (O4-MeT) in DNA. Repairs the methylated nucleobase in DNA by stoichiometrically transferring the methyl group to a cysteine residue in the enzyme. This is a suicide reaction: the enzyme is irreversibly inactivated.</text>
</comment>
<gene>
    <name evidence="12" type="primary">ogt</name>
    <name evidence="12" type="ORF">MFFC18_23820</name>
</gene>
<accession>A0A5B9PI52</accession>
<evidence type="ECO:0000256" key="9">
    <source>
        <dbReference type="ARBA" id="ARBA00023204"/>
    </source>
</evidence>
<dbReference type="Gene3D" id="1.10.10.10">
    <property type="entry name" value="Winged helix-like DNA-binding domain superfamily/Winged helix DNA-binding domain"/>
    <property type="match status" value="1"/>
</dbReference>
<dbReference type="PANTHER" id="PTHR46460:SF1">
    <property type="entry name" value="METHYLATED-DNA--PROTEIN-CYSTEINE METHYLTRANSFERASE"/>
    <property type="match status" value="1"/>
</dbReference>
<dbReference type="RefSeq" id="WP_202907596.1">
    <property type="nucleotide sequence ID" value="NZ_CP042912.1"/>
</dbReference>
<dbReference type="SUPFAM" id="SSF46767">
    <property type="entry name" value="Methylated DNA-protein cysteine methyltransferase, C-terminal domain"/>
    <property type="match status" value="1"/>
</dbReference>
<dbReference type="AlphaFoldDB" id="A0A5B9PI52"/>
<keyword evidence="8" id="KW-0227">DNA damage</keyword>
<dbReference type="STRING" id="980251.GCA_001642875_04813"/>
<keyword evidence="7 12" id="KW-0808">Transferase</keyword>
<evidence type="ECO:0000256" key="1">
    <source>
        <dbReference type="ARBA" id="ARBA00001286"/>
    </source>
</evidence>
<comment type="catalytic activity">
    <reaction evidence="10">
        <text>a 6-O-methyl-2'-deoxyguanosine in DNA + L-cysteinyl-[protein] = S-methyl-L-cysteinyl-[protein] + a 2'-deoxyguanosine in DNA</text>
        <dbReference type="Rhea" id="RHEA:24000"/>
        <dbReference type="Rhea" id="RHEA-COMP:10131"/>
        <dbReference type="Rhea" id="RHEA-COMP:10132"/>
        <dbReference type="Rhea" id="RHEA-COMP:11367"/>
        <dbReference type="Rhea" id="RHEA-COMP:11368"/>
        <dbReference type="ChEBI" id="CHEBI:29950"/>
        <dbReference type="ChEBI" id="CHEBI:82612"/>
        <dbReference type="ChEBI" id="CHEBI:85445"/>
        <dbReference type="ChEBI" id="CHEBI:85448"/>
        <dbReference type="EC" id="2.1.1.63"/>
    </reaction>
</comment>
<evidence type="ECO:0000256" key="6">
    <source>
        <dbReference type="ARBA" id="ARBA00022603"/>
    </source>
</evidence>
<evidence type="ECO:0000256" key="8">
    <source>
        <dbReference type="ARBA" id="ARBA00022763"/>
    </source>
</evidence>
<dbReference type="FunFam" id="1.10.10.10:FF:000214">
    <property type="entry name" value="Methylated-DNA--protein-cysteine methyltransferase"/>
    <property type="match status" value="1"/>
</dbReference>
<sequence>MSESEFRLVVFETDIGWVGVMHCDRVIHRVRIGFASMLDAAMAFREHRVGPDEPNGWEKKLIRRIAKGLTHGAAISKSKSAFCFDDIDVDDDELTDFQRKVVTAVRNLGFGETASYGELANRVGHPGAARAVGTVMRKNRFPIIVPCHRVLSSNGIGGFTSARGVGTKRLLLQIEGHEID</sequence>
<dbReference type="EC" id="2.1.1.63" evidence="4"/>
<evidence type="ECO:0000256" key="2">
    <source>
        <dbReference type="ARBA" id="ARBA00003317"/>
    </source>
</evidence>
<evidence type="ECO:0000256" key="7">
    <source>
        <dbReference type="ARBA" id="ARBA00022679"/>
    </source>
</evidence>
<dbReference type="KEGG" id="mff:MFFC18_23820"/>
<dbReference type="EMBL" id="CP042912">
    <property type="protein sequence ID" value="QEG22501.1"/>
    <property type="molecule type" value="Genomic_DNA"/>
</dbReference>
<reference evidence="12 13" key="1">
    <citation type="submission" date="2019-08" db="EMBL/GenBank/DDBJ databases">
        <title>Deep-cultivation of Planctomycetes and their phenomic and genomic characterization uncovers novel biology.</title>
        <authorList>
            <person name="Wiegand S."/>
            <person name="Jogler M."/>
            <person name="Boedeker C."/>
            <person name="Pinto D."/>
            <person name="Vollmers J."/>
            <person name="Rivas-Marin E."/>
            <person name="Kohn T."/>
            <person name="Peeters S.H."/>
            <person name="Heuer A."/>
            <person name="Rast P."/>
            <person name="Oberbeckmann S."/>
            <person name="Bunk B."/>
            <person name="Jeske O."/>
            <person name="Meyerdierks A."/>
            <person name="Storesund J.E."/>
            <person name="Kallscheuer N."/>
            <person name="Luecker S."/>
            <person name="Lage O.M."/>
            <person name="Pohl T."/>
            <person name="Merkel B.J."/>
            <person name="Hornburger P."/>
            <person name="Mueller R.-W."/>
            <person name="Bruemmer F."/>
            <person name="Labrenz M."/>
            <person name="Spormann A.M."/>
            <person name="Op den Camp H."/>
            <person name="Overmann J."/>
            <person name="Amann R."/>
            <person name="Jetten M.S.M."/>
            <person name="Mascher T."/>
            <person name="Medema M.H."/>
            <person name="Devos D.P."/>
            <person name="Kaster A.-K."/>
            <person name="Ovreas L."/>
            <person name="Rohde M."/>
            <person name="Galperin M.Y."/>
            <person name="Jogler C."/>
        </authorList>
    </citation>
    <scope>NUCLEOTIDE SEQUENCE [LARGE SCALE GENOMIC DNA]</scope>
    <source>
        <strain evidence="12 13">FC18</strain>
    </source>
</reference>
<dbReference type="PROSITE" id="PS00374">
    <property type="entry name" value="MGMT"/>
    <property type="match status" value="1"/>
</dbReference>
<proteinExistence type="inferred from homology"/>
<keyword evidence="13" id="KW-1185">Reference proteome</keyword>
<dbReference type="PANTHER" id="PTHR46460">
    <property type="entry name" value="METHYLATED-DNA--PROTEIN-CYSTEINE METHYLTRANSFERASE"/>
    <property type="match status" value="1"/>
</dbReference>
<evidence type="ECO:0000313" key="13">
    <source>
        <dbReference type="Proteomes" id="UP000322214"/>
    </source>
</evidence>
<dbReference type="GO" id="GO:0003908">
    <property type="term" value="F:methylated-DNA-[protein]-cysteine S-methyltransferase activity"/>
    <property type="evidence" value="ECO:0007669"/>
    <property type="project" value="UniProtKB-EC"/>
</dbReference>
<comment type="similarity">
    <text evidence="3">Belongs to the MGMT family.</text>
</comment>
<comment type="catalytic activity">
    <reaction evidence="1">
        <text>a 4-O-methyl-thymidine in DNA + L-cysteinyl-[protein] = a thymidine in DNA + S-methyl-L-cysteinyl-[protein]</text>
        <dbReference type="Rhea" id="RHEA:53428"/>
        <dbReference type="Rhea" id="RHEA-COMP:10131"/>
        <dbReference type="Rhea" id="RHEA-COMP:10132"/>
        <dbReference type="Rhea" id="RHEA-COMP:13555"/>
        <dbReference type="Rhea" id="RHEA-COMP:13556"/>
        <dbReference type="ChEBI" id="CHEBI:29950"/>
        <dbReference type="ChEBI" id="CHEBI:82612"/>
        <dbReference type="ChEBI" id="CHEBI:137386"/>
        <dbReference type="ChEBI" id="CHEBI:137387"/>
        <dbReference type="EC" id="2.1.1.63"/>
    </reaction>
</comment>
<evidence type="ECO:0000256" key="5">
    <source>
        <dbReference type="ARBA" id="ARBA00015377"/>
    </source>
</evidence>
<feature type="domain" description="Methylated-DNA-[protein]-cysteine S-methyltransferase DNA binding" evidence="11">
    <location>
        <begin position="96"/>
        <end position="176"/>
    </location>
</feature>
<dbReference type="CDD" id="cd06445">
    <property type="entry name" value="ATase"/>
    <property type="match status" value="1"/>
</dbReference>
<keyword evidence="9" id="KW-0234">DNA repair</keyword>
<dbReference type="InterPro" id="IPR001497">
    <property type="entry name" value="MethylDNA_cys_MeTrfase_AS"/>
</dbReference>
<name>A0A5B9PI52_9BACT</name>
<dbReference type="Proteomes" id="UP000322214">
    <property type="component" value="Chromosome"/>
</dbReference>
<dbReference type="InterPro" id="IPR036388">
    <property type="entry name" value="WH-like_DNA-bd_sf"/>
</dbReference>
<evidence type="ECO:0000256" key="10">
    <source>
        <dbReference type="ARBA" id="ARBA00049348"/>
    </source>
</evidence>
<evidence type="ECO:0000256" key="3">
    <source>
        <dbReference type="ARBA" id="ARBA00008711"/>
    </source>
</evidence>
<evidence type="ECO:0000256" key="4">
    <source>
        <dbReference type="ARBA" id="ARBA00011918"/>
    </source>
</evidence>
<organism evidence="12 13">
    <name type="scientific">Mariniblastus fucicola</name>
    <dbReference type="NCBI Taxonomy" id="980251"/>
    <lineage>
        <taxon>Bacteria</taxon>
        <taxon>Pseudomonadati</taxon>
        <taxon>Planctomycetota</taxon>
        <taxon>Planctomycetia</taxon>
        <taxon>Pirellulales</taxon>
        <taxon>Pirellulaceae</taxon>
        <taxon>Mariniblastus</taxon>
    </lineage>
</organism>
<dbReference type="GO" id="GO:0032259">
    <property type="term" value="P:methylation"/>
    <property type="evidence" value="ECO:0007669"/>
    <property type="project" value="UniProtKB-KW"/>
</dbReference>
<dbReference type="GO" id="GO:0006281">
    <property type="term" value="P:DNA repair"/>
    <property type="evidence" value="ECO:0007669"/>
    <property type="project" value="UniProtKB-KW"/>
</dbReference>
<protein>
    <recommendedName>
        <fullName evidence="5">Methylated-DNA--protein-cysteine methyltransferase</fullName>
        <ecNumber evidence="4">2.1.1.63</ecNumber>
    </recommendedName>
</protein>